<dbReference type="GO" id="GO:0019556">
    <property type="term" value="P:L-histidine catabolic process to glutamate and formamide"/>
    <property type="evidence" value="ECO:0007669"/>
    <property type="project" value="UniProtKB-UniRule"/>
</dbReference>
<dbReference type="AlphaFoldDB" id="W8UKY6"/>
<feature type="binding site" evidence="7">
    <location>
        <position position="298"/>
    </location>
    <ligand>
        <name>Fe(3+)</name>
        <dbReference type="ChEBI" id="CHEBI:29034"/>
    </ligand>
</feature>
<evidence type="ECO:0000256" key="2">
    <source>
        <dbReference type="ARBA" id="ARBA00022723"/>
    </source>
</evidence>
<keyword evidence="7" id="KW-0963">Cytoplasm</keyword>
<protein>
    <recommendedName>
        <fullName evidence="1 7">Imidazolonepropionase</fullName>
        <ecNumber evidence="1 7">3.5.2.7</ecNumber>
    </recommendedName>
    <alternativeName>
        <fullName evidence="7">Imidazolone-5-propionate hydrolase</fullName>
    </alternativeName>
</protein>
<organism evidence="9 10">
    <name type="scientific">Klebsiella pneumoniae 30684/NJST258_2</name>
    <dbReference type="NCBI Taxonomy" id="1420013"/>
    <lineage>
        <taxon>Bacteria</taxon>
        <taxon>Pseudomonadati</taxon>
        <taxon>Pseudomonadota</taxon>
        <taxon>Gammaproteobacteria</taxon>
        <taxon>Enterobacterales</taxon>
        <taxon>Enterobacteriaceae</taxon>
        <taxon>Klebsiella/Raoultella group</taxon>
        <taxon>Klebsiella</taxon>
        <taxon>Klebsiella pneumoniae complex</taxon>
    </lineage>
</organism>
<keyword evidence="2 7" id="KW-0479">Metal-binding</keyword>
<feature type="binding site" evidence="7">
    <location>
        <position position="130"/>
    </location>
    <ligand>
        <name>Zn(2+)</name>
        <dbReference type="ChEBI" id="CHEBI:29105"/>
    </ligand>
</feature>
<evidence type="ECO:0000259" key="8">
    <source>
        <dbReference type="Pfam" id="PF01979"/>
    </source>
</evidence>
<comment type="cofactor">
    <cofactor evidence="7">
        <name>Zn(2+)</name>
        <dbReference type="ChEBI" id="CHEBI:29105"/>
    </cofactor>
    <cofactor evidence="7">
        <name>Fe(3+)</name>
        <dbReference type="ChEBI" id="CHEBI:29034"/>
    </cofactor>
    <text evidence="7">Binds 1 zinc or iron ion per subunit.</text>
</comment>
<dbReference type="Gene3D" id="3.20.20.140">
    <property type="entry name" value="Metal-dependent hydrolases"/>
    <property type="match status" value="1"/>
</dbReference>
<dbReference type="GO" id="GO:0008270">
    <property type="term" value="F:zinc ion binding"/>
    <property type="evidence" value="ECO:0007669"/>
    <property type="project" value="UniProtKB-UniRule"/>
</dbReference>
<dbReference type="InterPro" id="IPR006680">
    <property type="entry name" value="Amidohydro-rel"/>
</dbReference>
<feature type="binding site" evidence="7">
    <location>
        <position position="137"/>
    </location>
    <ligand>
        <name>4-imidazolone-5-propanoate</name>
        <dbReference type="ChEBI" id="CHEBI:77893"/>
    </ligand>
</feature>
<feature type="binding site" evidence="7">
    <location>
        <position position="200"/>
    </location>
    <ligand>
        <name>4-imidazolone-5-propanoate</name>
        <dbReference type="ChEBI" id="CHEBI:77893"/>
    </ligand>
</feature>
<dbReference type="InterPro" id="IPR011059">
    <property type="entry name" value="Metal-dep_hydrolase_composite"/>
</dbReference>
<evidence type="ECO:0000256" key="1">
    <source>
        <dbReference type="ARBA" id="ARBA00012864"/>
    </source>
</evidence>
<feature type="binding site" evidence="7">
    <location>
        <position position="373"/>
    </location>
    <ligand>
        <name>Fe(3+)</name>
        <dbReference type="ChEBI" id="CHEBI:29034"/>
    </ligand>
</feature>
<evidence type="ECO:0000256" key="3">
    <source>
        <dbReference type="ARBA" id="ARBA00022801"/>
    </source>
</evidence>
<proteinExistence type="inferred from homology"/>
<dbReference type="InterPro" id="IPR032466">
    <property type="entry name" value="Metal_Hydrolase"/>
</dbReference>
<dbReference type="NCBIfam" id="TIGR01224">
    <property type="entry name" value="hutI"/>
    <property type="match status" value="1"/>
</dbReference>
<dbReference type="PANTHER" id="PTHR42752">
    <property type="entry name" value="IMIDAZOLONEPROPIONASE"/>
    <property type="match status" value="1"/>
</dbReference>
<feature type="domain" description="Amidohydrolase-related" evidence="8">
    <location>
        <begin position="119"/>
        <end position="439"/>
    </location>
</feature>
<keyword evidence="6 7" id="KW-0408">Iron</keyword>
<evidence type="ECO:0000313" key="10">
    <source>
        <dbReference type="Proteomes" id="UP000019586"/>
    </source>
</evidence>
<dbReference type="Proteomes" id="UP000019586">
    <property type="component" value="Chromosome"/>
</dbReference>
<reference evidence="9 10" key="1">
    <citation type="journal article" date="2014" name="Proc. Natl. Acad. Sci. U.S.A.">
        <title>Molecular dissection of the evolution of carbapenem-resistant multilocus sequence type 258 Klebsiella pneumoniae.</title>
        <authorList>
            <person name="Deleo F.R."/>
            <person name="Chen L."/>
            <person name="Porcella S.F."/>
            <person name="Martens C.A."/>
            <person name="Kobayashi S.D."/>
            <person name="Porter A.R."/>
            <person name="Chavda K.D."/>
            <person name="Jacobs M.R."/>
            <person name="Mathema B."/>
            <person name="Olsen R.J."/>
            <person name="Bonomo R.A."/>
            <person name="Musser J.M."/>
            <person name="Kreiswirth B.N."/>
        </authorList>
    </citation>
    <scope>NUCLEOTIDE SEQUENCE [LARGE SCALE GENOMIC DNA]</scope>
    <source>
        <strain evidence="9">30684/NJST258_2</strain>
    </source>
</reference>
<feature type="binding site" evidence="7">
    <location>
        <position position="130"/>
    </location>
    <ligand>
        <name>Fe(3+)</name>
        <dbReference type="ChEBI" id="CHEBI:29034"/>
    </ligand>
</feature>
<dbReference type="GO" id="GO:0019557">
    <property type="term" value="P:L-histidine catabolic process to glutamate and formate"/>
    <property type="evidence" value="ECO:0007669"/>
    <property type="project" value="UniProtKB-UniPathway"/>
</dbReference>
<dbReference type="FunFam" id="3.20.20.140:FF:000007">
    <property type="entry name" value="Imidazolonepropionase"/>
    <property type="match status" value="1"/>
</dbReference>
<comment type="pathway">
    <text evidence="7">Amino-acid degradation; L-histidine degradation into L-glutamate; N-formimidoyl-L-glutamate from L-histidine: step 3/3.</text>
</comment>
<dbReference type="SUPFAM" id="SSF51556">
    <property type="entry name" value="Metallo-dependent hydrolases"/>
    <property type="match status" value="1"/>
</dbReference>
<feature type="binding site" evidence="7">
    <location>
        <position position="377"/>
    </location>
    <ligand>
        <name>N-formimidoyl-L-glutamate</name>
        <dbReference type="ChEBI" id="CHEBI:58928"/>
    </ligand>
</feature>
<comment type="similarity">
    <text evidence="7">Belongs to the metallo-dependent hydrolases superfamily. HutI family.</text>
</comment>
<dbReference type="Pfam" id="PF01979">
    <property type="entry name" value="Amidohydro_1"/>
    <property type="match status" value="1"/>
</dbReference>
<keyword evidence="3 7" id="KW-0378">Hydrolase</keyword>
<evidence type="ECO:0000256" key="6">
    <source>
        <dbReference type="ARBA" id="ARBA00023004"/>
    </source>
</evidence>
<dbReference type="InterPro" id="IPR005920">
    <property type="entry name" value="HutI"/>
</dbReference>
<feature type="binding site" evidence="7">
    <location>
        <position position="128"/>
    </location>
    <ligand>
        <name>Zn(2+)</name>
        <dbReference type="ChEBI" id="CHEBI:29105"/>
    </ligand>
</feature>
<comment type="catalytic activity">
    <reaction evidence="7">
        <text>4-imidazolone-5-propanoate + H2O = N-formimidoyl-L-glutamate</text>
        <dbReference type="Rhea" id="RHEA:23660"/>
        <dbReference type="ChEBI" id="CHEBI:15377"/>
        <dbReference type="ChEBI" id="CHEBI:58928"/>
        <dbReference type="ChEBI" id="CHEBI:77893"/>
        <dbReference type="EC" id="3.5.2.7"/>
    </reaction>
</comment>
<dbReference type="HOGENOM" id="CLU_041647_0_1_6"/>
<feature type="binding site" evidence="7">
    <location>
        <position position="128"/>
    </location>
    <ligand>
        <name>Fe(3+)</name>
        <dbReference type="ChEBI" id="CHEBI:29034"/>
    </ligand>
</feature>
<dbReference type="KEGG" id="kps:KPNJ2_03784"/>
<feature type="binding site" evidence="7">
    <location>
        <position position="233"/>
    </location>
    <ligand>
        <name>4-imidazolone-5-propanoate</name>
        <dbReference type="ChEBI" id="CHEBI:77893"/>
    </ligand>
</feature>
<dbReference type="GO" id="GO:0050480">
    <property type="term" value="F:imidazolonepropionase activity"/>
    <property type="evidence" value="ECO:0007669"/>
    <property type="project" value="UniProtKB-UniRule"/>
</dbReference>
<name>W8UKY6_KLEPN</name>
<evidence type="ECO:0000256" key="4">
    <source>
        <dbReference type="ARBA" id="ARBA00022808"/>
    </source>
</evidence>
<dbReference type="HAMAP" id="MF_00372">
    <property type="entry name" value="HutI"/>
    <property type="match status" value="1"/>
</dbReference>
<dbReference type="Gene3D" id="2.30.40.10">
    <property type="entry name" value="Urease, subunit C, domain 1"/>
    <property type="match status" value="1"/>
</dbReference>
<evidence type="ECO:0000256" key="7">
    <source>
        <dbReference type="HAMAP-Rule" id="MF_00372"/>
    </source>
</evidence>
<feature type="binding site" evidence="7">
    <location>
        <position position="200"/>
    </location>
    <ligand>
        <name>N-formimidoyl-L-glutamate</name>
        <dbReference type="ChEBI" id="CHEBI:58928"/>
    </ligand>
</feature>
<evidence type="ECO:0000313" key="9">
    <source>
        <dbReference type="EMBL" id="AHM80564.1"/>
    </source>
</evidence>
<feature type="binding site" evidence="7">
    <location>
        <position position="375"/>
    </location>
    <ligand>
        <name>N-formimidoyl-L-glutamate</name>
        <dbReference type="ChEBI" id="CHEBI:58928"/>
    </ligand>
</feature>
<dbReference type="PATRIC" id="fig|1420013.3.peg.3557"/>
<feature type="binding site" evidence="7">
    <location>
        <position position="378"/>
    </location>
    <ligand>
        <name>4-imidazolone-5-propanoate</name>
        <dbReference type="ChEBI" id="CHEBI:77893"/>
    </ligand>
</feature>
<keyword evidence="5 7" id="KW-0862">Zinc</keyword>
<feature type="binding site" evidence="7">
    <location>
        <position position="373"/>
    </location>
    <ligand>
        <name>Zn(2+)</name>
        <dbReference type="ChEBI" id="CHEBI:29105"/>
    </ligand>
</feature>
<feature type="binding site" evidence="7">
    <location>
        <position position="298"/>
    </location>
    <ligand>
        <name>Zn(2+)</name>
        <dbReference type="ChEBI" id="CHEBI:29105"/>
    </ligand>
</feature>
<keyword evidence="4 7" id="KW-0369">Histidine metabolism</keyword>
<evidence type="ECO:0000256" key="5">
    <source>
        <dbReference type="ARBA" id="ARBA00022833"/>
    </source>
</evidence>
<dbReference type="CDD" id="cd01296">
    <property type="entry name" value="Imidazolone-5PH"/>
    <property type="match status" value="1"/>
</dbReference>
<dbReference type="UniPathway" id="UPA00379">
    <property type="reaction ID" value="UER00551"/>
</dbReference>
<dbReference type="GO" id="GO:0005737">
    <property type="term" value="C:cytoplasm"/>
    <property type="evidence" value="ECO:0007669"/>
    <property type="project" value="UniProtKB-SubCell"/>
</dbReference>
<sequence>MNETGRRGRKNLPSLRNAQPCRMVFSHKKITFPCAIVDFTGVMKINVYTTHDKLSAMTEATSELVIWRNGRLATLNPDHAQPYGLLERHALLVRDGRIAAIVAEDDVPSGRSIDLEGRLVTPGLIDCHTHLVFGGSRAQEWEQRLNGVSYQTISASGGGINSTVRATRDSSEAELLALAQPRLERLLREGVTTLEIKSGYGLDLPNERKMLRVARQLADHNGVELSATLLSAHATPPEYQGDADGYITLVCETILPTLWQEGLFESVDVFCENVGFSPQQTERVFQAAQALGIPVKGHVEQLSSLGGAQLVSRYHGLSADHIEYLTEEGVAAMRESGTVAALLPGAFYFLNETRKPPVELLRKYQVPMAVATDFNPGTSPFASLHLAMNMACVKFGLTPEEAWAGVTRHAARALGRQASHGQLAPGFVANFAIWDAEHPVEMVYEPGRSPLWHRVVQGELQ</sequence>
<dbReference type="SUPFAM" id="SSF51338">
    <property type="entry name" value="Composite domain of metallo-dependent hydrolases"/>
    <property type="match status" value="1"/>
</dbReference>
<dbReference type="EMBL" id="CP006918">
    <property type="protein sequence ID" value="AHM80564.1"/>
    <property type="molecule type" value="Genomic_DNA"/>
</dbReference>
<accession>W8UKY6</accession>
<dbReference type="PANTHER" id="PTHR42752:SF1">
    <property type="entry name" value="IMIDAZOLONEPROPIONASE-RELATED"/>
    <property type="match status" value="1"/>
</dbReference>
<gene>
    <name evidence="7" type="primary">hutI</name>
    <name evidence="9" type="ORF">KPNJ2_03784</name>
</gene>
<feature type="binding site" evidence="7">
    <location>
        <position position="301"/>
    </location>
    <ligand>
        <name>4-imidazolone-5-propanoate</name>
        <dbReference type="ChEBI" id="CHEBI:77893"/>
    </ligand>
</feature>
<dbReference type="EC" id="3.5.2.7" evidence="1 7"/>
<comment type="subcellular location">
    <subcellularLocation>
        <location evidence="7">Cytoplasm</location>
    </subcellularLocation>
</comment>
<comment type="function">
    <text evidence="7">Catalyzes the hydrolytic cleavage of the carbon-nitrogen bond in imidazolone-5-propanoate to yield N-formimidoyl-L-glutamate. It is the third step in the universal histidine degradation pathway.</text>
</comment>
<dbReference type="GO" id="GO:0005506">
    <property type="term" value="F:iron ion binding"/>
    <property type="evidence" value="ECO:0007669"/>
    <property type="project" value="UniProtKB-UniRule"/>
</dbReference>